<gene>
    <name evidence="1" type="ORF">S01H1_72310</name>
</gene>
<proteinExistence type="predicted"/>
<organism evidence="1">
    <name type="scientific">marine sediment metagenome</name>
    <dbReference type="NCBI Taxonomy" id="412755"/>
    <lineage>
        <taxon>unclassified sequences</taxon>
        <taxon>metagenomes</taxon>
        <taxon>ecological metagenomes</taxon>
    </lineage>
</organism>
<dbReference type="InterPro" id="IPR029044">
    <property type="entry name" value="Nucleotide-diphossugar_trans"/>
</dbReference>
<feature type="non-terminal residue" evidence="1">
    <location>
        <position position="244"/>
    </location>
</feature>
<name>X0WT33_9ZZZZ</name>
<comment type="caution">
    <text evidence="1">The sequence shown here is derived from an EMBL/GenBank/DDBJ whole genome shotgun (WGS) entry which is preliminary data.</text>
</comment>
<evidence type="ECO:0008006" key="2">
    <source>
        <dbReference type="Google" id="ProtNLM"/>
    </source>
</evidence>
<protein>
    <recommendedName>
        <fullName evidence="2">Glycosyltransferase 2-like domain-containing protein</fullName>
    </recommendedName>
</protein>
<sequence length="244" mass="28473">DADLKNVNPRWVKCLLGPIIKGYDFLTPFYHRHKYDGSITNHLSYPLIYGLLGYNIRQPIGGDMGFSKRMVEYWLTQKWSPTVKSYGIDIFMTFNAIKSGFKLGQVNLGSKIHKPSLLKLDNMFLEVAKTLFSFLVDNKDLWLRKIDLKKPPLACQVGGKIRFQKIPPVDYKEIEETTLADFINHYQLVKECLPSEIQEVLEKMFLKKKSLKIKAVLWAKIVYQMFYLYQTHSNKESIIKLLRT</sequence>
<dbReference type="SUPFAM" id="SSF53448">
    <property type="entry name" value="Nucleotide-diphospho-sugar transferases"/>
    <property type="match status" value="1"/>
</dbReference>
<reference evidence="1" key="1">
    <citation type="journal article" date="2014" name="Front. Microbiol.">
        <title>High frequency of phylogenetically diverse reductive dehalogenase-homologous genes in deep subseafloor sedimentary metagenomes.</title>
        <authorList>
            <person name="Kawai M."/>
            <person name="Futagami T."/>
            <person name="Toyoda A."/>
            <person name="Takaki Y."/>
            <person name="Nishi S."/>
            <person name="Hori S."/>
            <person name="Arai W."/>
            <person name="Tsubouchi T."/>
            <person name="Morono Y."/>
            <person name="Uchiyama I."/>
            <person name="Ito T."/>
            <person name="Fujiyama A."/>
            <person name="Inagaki F."/>
            <person name="Takami H."/>
        </authorList>
    </citation>
    <scope>NUCLEOTIDE SEQUENCE</scope>
    <source>
        <strain evidence="1">Expedition CK06-06</strain>
    </source>
</reference>
<evidence type="ECO:0000313" key="1">
    <source>
        <dbReference type="EMBL" id="GAG34119.1"/>
    </source>
</evidence>
<accession>X0WT33</accession>
<dbReference type="AlphaFoldDB" id="X0WT33"/>
<dbReference type="EMBL" id="BARS01048212">
    <property type="protein sequence ID" value="GAG34119.1"/>
    <property type="molecule type" value="Genomic_DNA"/>
</dbReference>
<dbReference type="Gene3D" id="3.90.550.10">
    <property type="entry name" value="Spore Coat Polysaccharide Biosynthesis Protein SpsA, Chain A"/>
    <property type="match status" value="1"/>
</dbReference>
<feature type="non-terminal residue" evidence="1">
    <location>
        <position position="1"/>
    </location>
</feature>